<dbReference type="EMBL" id="WIXP02000016">
    <property type="protein sequence ID" value="KAF6198641.1"/>
    <property type="molecule type" value="Genomic_DNA"/>
</dbReference>
<reference evidence="1" key="1">
    <citation type="journal article" date="2021" name="Mol. Ecol. Resour.">
        <title>Apolygus lucorum genome provides insights into omnivorousness and mesophyll feeding.</title>
        <authorList>
            <person name="Liu Y."/>
            <person name="Liu H."/>
            <person name="Wang H."/>
            <person name="Huang T."/>
            <person name="Liu B."/>
            <person name="Yang B."/>
            <person name="Yin L."/>
            <person name="Li B."/>
            <person name="Zhang Y."/>
            <person name="Zhang S."/>
            <person name="Jiang F."/>
            <person name="Zhang X."/>
            <person name="Ren Y."/>
            <person name="Wang B."/>
            <person name="Wang S."/>
            <person name="Lu Y."/>
            <person name="Wu K."/>
            <person name="Fan W."/>
            <person name="Wang G."/>
        </authorList>
    </citation>
    <scope>NUCLEOTIDE SEQUENCE</scope>
    <source>
        <strain evidence="1">12Hb</strain>
    </source>
</reference>
<sequence length="152" mass="16729">MRALPLLFSLFSLGSCFILVPDDVISLLNAFYSRFPPIRIGMNNTKVGLGFRMGRNVDVQFLVELGPQDSPRPTDSSKREALTAPNVVTTAPIAVNPINLLPSKTTGKPPIVLPFDFISRLRRRRPGITAPTTDRPTSTDVDIRENEIDLGV</sequence>
<name>A0A6A4J065_APOLU</name>
<evidence type="ECO:0000313" key="1">
    <source>
        <dbReference type="EMBL" id="KAF6198641.1"/>
    </source>
</evidence>
<gene>
    <name evidence="1" type="ORF">GE061_008393</name>
</gene>
<protein>
    <submittedName>
        <fullName evidence="1">Uncharacterized protein</fullName>
    </submittedName>
</protein>
<accession>A0A6A4J065</accession>
<dbReference type="OrthoDB" id="8188574at2759"/>
<dbReference type="PROSITE" id="PS51257">
    <property type="entry name" value="PROKAR_LIPOPROTEIN"/>
    <property type="match status" value="1"/>
</dbReference>
<comment type="caution">
    <text evidence="1">The sequence shown here is derived from an EMBL/GenBank/DDBJ whole genome shotgun (WGS) entry which is preliminary data.</text>
</comment>
<organism evidence="1 2">
    <name type="scientific">Apolygus lucorum</name>
    <name type="common">Small green plant bug</name>
    <name type="synonym">Lygocoris lucorum</name>
    <dbReference type="NCBI Taxonomy" id="248454"/>
    <lineage>
        <taxon>Eukaryota</taxon>
        <taxon>Metazoa</taxon>
        <taxon>Ecdysozoa</taxon>
        <taxon>Arthropoda</taxon>
        <taxon>Hexapoda</taxon>
        <taxon>Insecta</taxon>
        <taxon>Pterygota</taxon>
        <taxon>Neoptera</taxon>
        <taxon>Paraneoptera</taxon>
        <taxon>Hemiptera</taxon>
        <taxon>Heteroptera</taxon>
        <taxon>Panheteroptera</taxon>
        <taxon>Cimicomorpha</taxon>
        <taxon>Miridae</taxon>
        <taxon>Mirini</taxon>
        <taxon>Apolygus</taxon>
    </lineage>
</organism>
<evidence type="ECO:0000313" key="2">
    <source>
        <dbReference type="Proteomes" id="UP000466442"/>
    </source>
</evidence>
<dbReference type="Proteomes" id="UP000466442">
    <property type="component" value="Linkage Group LG16"/>
</dbReference>
<keyword evidence="2" id="KW-1185">Reference proteome</keyword>
<proteinExistence type="predicted"/>
<dbReference type="AlphaFoldDB" id="A0A6A4J065"/>